<dbReference type="RefSeq" id="XP_011779825.1">
    <property type="nucleotide sequence ID" value="XM_011781523.1"/>
</dbReference>
<evidence type="ECO:0000313" key="2">
    <source>
        <dbReference type="EMBL" id="CBH17561.1"/>
    </source>
</evidence>
<proteinExistence type="predicted"/>
<gene>
    <name evidence="2" type="ORF">TbgDal_XI6790</name>
</gene>
<dbReference type="Proteomes" id="UP000002316">
    <property type="component" value="Chromosome 11"/>
</dbReference>
<feature type="transmembrane region" description="Helical" evidence="1">
    <location>
        <begin position="17"/>
        <end position="36"/>
    </location>
</feature>
<accession>D0A7B0</accession>
<feature type="transmembrane region" description="Helical" evidence="1">
    <location>
        <begin position="48"/>
        <end position="66"/>
    </location>
</feature>
<name>D0A7B0_TRYB9</name>
<keyword evidence="1" id="KW-0812">Transmembrane</keyword>
<protein>
    <submittedName>
        <fullName evidence="2">Uncharacterized protein</fullName>
    </submittedName>
</protein>
<keyword evidence="1" id="KW-1133">Transmembrane helix</keyword>
<keyword evidence="1" id="KW-0472">Membrane</keyword>
<organism evidence="2 3">
    <name type="scientific">Trypanosoma brucei gambiense (strain MHOM/CI/86/DAL972)</name>
    <dbReference type="NCBI Taxonomy" id="679716"/>
    <lineage>
        <taxon>Eukaryota</taxon>
        <taxon>Discoba</taxon>
        <taxon>Euglenozoa</taxon>
        <taxon>Kinetoplastea</taxon>
        <taxon>Metakinetoplastina</taxon>
        <taxon>Trypanosomatida</taxon>
        <taxon>Trypanosomatidae</taxon>
        <taxon>Trypanosoma</taxon>
    </lineage>
</organism>
<evidence type="ECO:0000256" key="1">
    <source>
        <dbReference type="SAM" id="Phobius"/>
    </source>
</evidence>
<dbReference type="GeneID" id="23867695"/>
<dbReference type="AlphaFoldDB" id="D0A7B0"/>
<dbReference type="EMBL" id="FN554974">
    <property type="protein sequence ID" value="CBH17561.1"/>
    <property type="molecule type" value="Genomic_DNA"/>
</dbReference>
<dbReference type="KEGG" id="tbg:TbgDal_XI6790"/>
<reference evidence="3" key="1">
    <citation type="journal article" date="2010" name="PLoS Negl. Trop. Dis.">
        <title>The genome sequence of Trypanosoma brucei gambiense, causative agent of chronic human african trypanosomiasis.</title>
        <authorList>
            <person name="Jackson A.P."/>
            <person name="Sanders M."/>
            <person name="Berry A."/>
            <person name="McQuillan J."/>
            <person name="Aslett M.A."/>
            <person name="Quail M.A."/>
            <person name="Chukualim B."/>
            <person name="Capewell P."/>
            <person name="MacLeod A."/>
            <person name="Melville S.E."/>
            <person name="Gibson W."/>
            <person name="Barry J.D."/>
            <person name="Berriman M."/>
            <person name="Hertz-Fowler C."/>
        </authorList>
    </citation>
    <scope>NUCLEOTIDE SEQUENCE [LARGE SCALE GENOMIC DNA]</scope>
    <source>
        <strain evidence="3">MHOM/CI/86/DAL972</strain>
    </source>
</reference>
<evidence type="ECO:0000313" key="3">
    <source>
        <dbReference type="Proteomes" id="UP000002316"/>
    </source>
</evidence>
<sequence>MVILCEAFSSFLFFPPFYVAACLQLTCVTFCHRYFCFRVFFFSFLRKSVYLFVFFIFNLLTHFYAYRHTRTRTLTKTQNLNTSFFFFLSVCEVFCSSKSRRGQWHCLSVAVHPKGIGRK</sequence>